<organism evidence="14 15">
    <name type="scientific">Candidatus Woesebacteria bacterium RBG_16_34_12</name>
    <dbReference type="NCBI Taxonomy" id="1802480"/>
    <lineage>
        <taxon>Bacteria</taxon>
        <taxon>Candidatus Woeseibacteriota</taxon>
    </lineage>
</organism>
<dbReference type="Gene3D" id="3.30.70.3040">
    <property type="match status" value="1"/>
</dbReference>
<dbReference type="EMBL" id="MGFS01000008">
    <property type="protein sequence ID" value="OGM11865.1"/>
    <property type="molecule type" value="Genomic_DNA"/>
</dbReference>
<feature type="transmembrane region" description="Helical" evidence="11">
    <location>
        <begin position="20"/>
        <end position="42"/>
    </location>
</feature>
<dbReference type="Pfam" id="PF02687">
    <property type="entry name" value="FtsX"/>
    <property type="match status" value="1"/>
</dbReference>
<keyword evidence="9 10" id="KW-0131">Cell cycle</keyword>
<dbReference type="GO" id="GO:0051301">
    <property type="term" value="P:cell division"/>
    <property type="evidence" value="ECO:0007669"/>
    <property type="project" value="UniProtKB-KW"/>
</dbReference>
<dbReference type="PIRSF" id="PIRSF003097">
    <property type="entry name" value="FtsX"/>
    <property type="match status" value="1"/>
</dbReference>
<feature type="transmembrane region" description="Helical" evidence="11">
    <location>
        <begin position="228"/>
        <end position="250"/>
    </location>
</feature>
<evidence type="ECO:0000259" key="13">
    <source>
        <dbReference type="Pfam" id="PF18075"/>
    </source>
</evidence>
<comment type="subcellular location">
    <subcellularLocation>
        <location evidence="1">Cell membrane</location>
        <topology evidence="1">Multi-pass membrane protein</topology>
    </subcellularLocation>
</comment>
<evidence type="ECO:0000256" key="5">
    <source>
        <dbReference type="ARBA" id="ARBA00022618"/>
    </source>
</evidence>
<keyword evidence="4 10" id="KW-1003">Cell membrane</keyword>
<evidence type="ECO:0000256" key="9">
    <source>
        <dbReference type="ARBA" id="ARBA00023306"/>
    </source>
</evidence>
<dbReference type="Pfam" id="PF18075">
    <property type="entry name" value="FtsX_ECD"/>
    <property type="match status" value="1"/>
</dbReference>
<comment type="caution">
    <text evidence="14">The sequence shown here is derived from an EMBL/GenBank/DDBJ whole genome shotgun (WGS) entry which is preliminary data.</text>
</comment>
<name>A0A1F7XC15_9BACT</name>
<evidence type="ECO:0000256" key="7">
    <source>
        <dbReference type="ARBA" id="ARBA00022989"/>
    </source>
</evidence>
<sequence>MTSIHLKSAWDHIRRSPFQAIAAVFVLATTFFVATMLAILVYSSSQAIKYFETRPQVIAFIKDNVTSEKISLLQNKLISDMRVKDVRYVSKDEALEIYKNATSDKPLLSELVSPDIFPASLEFSLNDLSFAESVIEEIKKEDIVDEVGFTANLGGESTLSDVVGRLRKITWYLRVGGGIYVTIQLGVSFLVLMIIIGMRMSTRKEEIQILDLIGATSSFIRSPIILEAIIYAISGVFIGWLIALILVLYTTPTVISYFAEIPVLPKDTSYLFYLLGLILLAELFLGILLALIGSMIALLRSRKNK</sequence>
<evidence type="ECO:0000256" key="8">
    <source>
        <dbReference type="ARBA" id="ARBA00023136"/>
    </source>
</evidence>
<evidence type="ECO:0000256" key="6">
    <source>
        <dbReference type="ARBA" id="ARBA00022692"/>
    </source>
</evidence>
<evidence type="ECO:0000256" key="2">
    <source>
        <dbReference type="ARBA" id="ARBA00007379"/>
    </source>
</evidence>
<evidence type="ECO:0000256" key="10">
    <source>
        <dbReference type="PIRNR" id="PIRNR003097"/>
    </source>
</evidence>
<evidence type="ECO:0000259" key="12">
    <source>
        <dbReference type="Pfam" id="PF02687"/>
    </source>
</evidence>
<evidence type="ECO:0000313" key="14">
    <source>
        <dbReference type="EMBL" id="OGM11865.1"/>
    </source>
</evidence>
<gene>
    <name evidence="14" type="ORF">A2Z22_01430</name>
</gene>
<proteinExistence type="inferred from homology"/>
<evidence type="ECO:0000256" key="11">
    <source>
        <dbReference type="SAM" id="Phobius"/>
    </source>
</evidence>
<reference evidence="14 15" key="1">
    <citation type="journal article" date="2016" name="Nat. Commun.">
        <title>Thousands of microbial genomes shed light on interconnected biogeochemical processes in an aquifer system.</title>
        <authorList>
            <person name="Anantharaman K."/>
            <person name="Brown C.T."/>
            <person name="Hug L.A."/>
            <person name="Sharon I."/>
            <person name="Castelle C.J."/>
            <person name="Probst A.J."/>
            <person name="Thomas B.C."/>
            <person name="Singh A."/>
            <person name="Wilkins M.J."/>
            <person name="Karaoz U."/>
            <person name="Brodie E.L."/>
            <person name="Williams K.H."/>
            <person name="Hubbard S.S."/>
            <person name="Banfield J.F."/>
        </authorList>
    </citation>
    <scope>NUCLEOTIDE SEQUENCE [LARGE SCALE GENOMIC DNA]</scope>
</reference>
<keyword evidence="5 10" id="KW-0132">Cell division</keyword>
<dbReference type="InterPro" id="IPR040690">
    <property type="entry name" value="FtsX_ECD"/>
</dbReference>
<feature type="domain" description="FtsX extracellular" evidence="13">
    <location>
        <begin position="56"/>
        <end position="147"/>
    </location>
</feature>
<keyword evidence="8 10" id="KW-0472">Membrane</keyword>
<evidence type="ECO:0000313" key="15">
    <source>
        <dbReference type="Proteomes" id="UP000177053"/>
    </source>
</evidence>
<feature type="transmembrane region" description="Helical" evidence="11">
    <location>
        <begin position="171"/>
        <end position="196"/>
    </location>
</feature>
<dbReference type="GO" id="GO:0005886">
    <property type="term" value="C:plasma membrane"/>
    <property type="evidence" value="ECO:0007669"/>
    <property type="project" value="UniProtKB-SubCell"/>
</dbReference>
<feature type="transmembrane region" description="Helical" evidence="11">
    <location>
        <begin position="270"/>
        <end position="299"/>
    </location>
</feature>
<dbReference type="Proteomes" id="UP000177053">
    <property type="component" value="Unassembled WGS sequence"/>
</dbReference>
<protein>
    <recommendedName>
        <fullName evidence="3 10">Cell division protein FtsX</fullName>
    </recommendedName>
</protein>
<evidence type="ECO:0000256" key="1">
    <source>
        <dbReference type="ARBA" id="ARBA00004651"/>
    </source>
</evidence>
<dbReference type="AlphaFoldDB" id="A0A1F7XC15"/>
<dbReference type="PANTHER" id="PTHR47755:SF1">
    <property type="entry name" value="CELL DIVISION PROTEIN FTSX"/>
    <property type="match status" value="1"/>
</dbReference>
<dbReference type="InterPro" id="IPR004513">
    <property type="entry name" value="FtsX"/>
</dbReference>
<accession>A0A1F7XC15</accession>
<dbReference type="InterPro" id="IPR003838">
    <property type="entry name" value="ABC3_permease_C"/>
</dbReference>
<dbReference type="PANTHER" id="PTHR47755">
    <property type="entry name" value="CELL DIVISION PROTEIN FTSX"/>
    <property type="match status" value="1"/>
</dbReference>
<evidence type="ECO:0000256" key="3">
    <source>
        <dbReference type="ARBA" id="ARBA00021907"/>
    </source>
</evidence>
<keyword evidence="7 11" id="KW-1133">Transmembrane helix</keyword>
<evidence type="ECO:0000256" key="4">
    <source>
        <dbReference type="ARBA" id="ARBA00022475"/>
    </source>
</evidence>
<keyword evidence="6 11" id="KW-0812">Transmembrane</keyword>
<comment type="similarity">
    <text evidence="2 10">Belongs to the ABC-4 integral membrane protein family. FtsX subfamily.</text>
</comment>
<feature type="domain" description="ABC3 transporter permease C-terminal" evidence="12">
    <location>
        <begin position="179"/>
        <end position="300"/>
    </location>
</feature>